<name>A0A100Y795_9ACTN</name>
<organism evidence="2 3">
    <name type="scientific">Streptomyces kanasensis</name>
    <dbReference type="NCBI Taxonomy" id="936756"/>
    <lineage>
        <taxon>Bacteria</taxon>
        <taxon>Bacillati</taxon>
        <taxon>Actinomycetota</taxon>
        <taxon>Actinomycetes</taxon>
        <taxon>Kitasatosporales</taxon>
        <taxon>Streptomycetaceae</taxon>
        <taxon>Streptomyces</taxon>
    </lineage>
</organism>
<gene>
    <name evidence="2" type="ORF">ATE80_09655</name>
</gene>
<accession>A0A100Y795</accession>
<keyword evidence="3" id="KW-1185">Reference proteome</keyword>
<feature type="transmembrane region" description="Helical" evidence="1">
    <location>
        <begin position="87"/>
        <end position="108"/>
    </location>
</feature>
<reference evidence="2 3" key="1">
    <citation type="submission" date="2015-11" db="EMBL/GenBank/DDBJ databases">
        <title>Genome-wide analysis reveals the secondary metabolome in Streptomyces kanasensis ZX01.</title>
        <authorList>
            <person name="Zhang G."/>
            <person name="Han L."/>
            <person name="Feng J."/>
            <person name="Zhang X."/>
        </authorList>
    </citation>
    <scope>NUCLEOTIDE SEQUENCE [LARGE SCALE GENOMIC DNA]</scope>
    <source>
        <strain evidence="2 3">ZX01</strain>
    </source>
</reference>
<keyword evidence="1" id="KW-0812">Transmembrane</keyword>
<keyword evidence="1" id="KW-1133">Transmembrane helix</keyword>
<proteinExistence type="predicted"/>
<evidence type="ECO:0000313" key="2">
    <source>
        <dbReference type="EMBL" id="KUH38949.1"/>
    </source>
</evidence>
<evidence type="ECO:0000256" key="1">
    <source>
        <dbReference type="SAM" id="Phobius"/>
    </source>
</evidence>
<dbReference type="AlphaFoldDB" id="A0A100Y795"/>
<feature type="transmembrane region" description="Helical" evidence="1">
    <location>
        <begin position="43"/>
        <end position="67"/>
    </location>
</feature>
<dbReference type="RefSeq" id="WP_058941755.1">
    <property type="nucleotide sequence ID" value="NZ_LNSV01000018.1"/>
</dbReference>
<feature type="transmembrane region" description="Helical" evidence="1">
    <location>
        <begin position="15"/>
        <end position="36"/>
    </location>
</feature>
<comment type="caution">
    <text evidence="2">The sequence shown here is derived from an EMBL/GenBank/DDBJ whole genome shotgun (WGS) entry which is preliminary data.</text>
</comment>
<sequence>MAQTRTPARRGKAPLLAGAYVGLVAAAALAHGILGAPDGWGPLLALVTFPGPVLVAFLGFYLLPPLIGGGEVEFSTDGGGVGPFDLLPQYAGGAVVNVLLAWGVVVFVRHFVREARSGGGHGGSGR</sequence>
<evidence type="ECO:0000313" key="3">
    <source>
        <dbReference type="Proteomes" id="UP000054011"/>
    </source>
</evidence>
<protein>
    <submittedName>
        <fullName evidence="2">Uncharacterized protein</fullName>
    </submittedName>
</protein>
<dbReference type="Proteomes" id="UP000054011">
    <property type="component" value="Unassembled WGS sequence"/>
</dbReference>
<dbReference type="EMBL" id="LNSV01000018">
    <property type="protein sequence ID" value="KUH38949.1"/>
    <property type="molecule type" value="Genomic_DNA"/>
</dbReference>
<keyword evidence="1" id="KW-0472">Membrane</keyword>